<evidence type="ECO:0000256" key="1">
    <source>
        <dbReference type="SAM" id="MobiDB-lite"/>
    </source>
</evidence>
<comment type="caution">
    <text evidence="2">The sequence shown here is derived from an EMBL/GenBank/DDBJ whole genome shotgun (WGS) entry which is preliminary data.</text>
</comment>
<evidence type="ECO:0000313" key="2">
    <source>
        <dbReference type="EMBL" id="KYO30156.1"/>
    </source>
</evidence>
<sequence length="151" mass="16643">MSRQGAGQEQDVMRRGDVFVLPRLFSCPGEPWCGVPLRPARRGSAERCPWRPDTADSLCTSVQRVRAQAPGRTQEVTVRVEVEEGSSDQMQPPGALPEPGDSQVQQPKARGEDRPLEEAGERETPGPKDELPHVTKEEPPPNPEPGPYQPF</sequence>
<dbReference type="AlphaFoldDB" id="A0A151N002"/>
<name>A0A151N002_ALLMI</name>
<accession>A0A151N002</accession>
<feature type="region of interest" description="Disordered" evidence="1">
    <location>
        <begin position="35"/>
        <end position="151"/>
    </location>
</feature>
<protein>
    <submittedName>
        <fullName evidence="2">Uncharacterized protein</fullName>
    </submittedName>
</protein>
<feature type="compositionally biased region" description="Pro residues" evidence="1">
    <location>
        <begin position="140"/>
        <end position="151"/>
    </location>
</feature>
<keyword evidence="3" id="KW-1185">Reference proteome</keyword>
<reference evidence="2 3" key="1">
    <citation type="journal article" date="2012" name="Genome Biol.">
        <title>Sequencing three crocodilian genomes to illuminate the evolution of archosaurs and amniotes.</title>
        <authorList>
            <person name="St John J.A."/>
            <person name="Braun E.L."/>
            <person name="Isberg S.R."/>
            <person name="Miles L.G."/>
            <person name="Chong A.Y."/>
            <person name="Gongora J."/>
            <person name="Dalzell P."/>
            <person name="Moran C."/>
            <person name="Bed'hom B."/>
            <person name="Abzhanov A."/>
            <person name="Burgess S.C."/>
            <person name="Cooksey A.M."/>
            <person name="Castoe T.A."/>
            <person name="Crawford N.G."/>
            <person name="Densmore L.D."/>
            <person name="Drew J.C."/>
            <person name="Edwards S.V."/>
            <person name="Faircloth B.C."/>
            <person name="Fujita M.K."/>
            <person name="Greenwold M.J."/>
            <person name="Hoffmann F.G."/>
            <person name="Howard J.M."/>
            <person name="Iguchi T."/>
            <person name="Janes D.E."/>
            <person name="Khan S.Y."/>
            <person name="Kohno S."/>
            <person name="de Koning A.J."/>
            <person name="Lance S.L."/>
            <person name="McCarthy F.M."/>
            <person name="McCormack J.E."/>
            <person name="Merchant M.E."/>
            <person name="Peterson D.G."/>
            <person name="Pollock D.D."/>
            <person name="Pourmand N."/>
            <person name="Raney B.J."/>
            <person name="Roessler K.A."/>
            <person name="Sanford J.R."/>
            <person name="Sawyer R.H."/>
            <person name="Schmidt C.J."/>
            <person name="Triplett E.W."/>
            <person name="Tuberville T.D."/>
            <person name="Venegas-Anaya M."/>
            <person name="Howard J.T."/>
            <person name="Jarvis E.D."/>
            <person name="Guillette L.J.Jr."/>
            <person name="Glenn T.C."/>
            <person name="Green R.E."/>
            <person name="Ray D.A."/>
        </authorList>
    </citation>
    <scope>NUCLEOTIDE SEQUENCE [LARGE SCALE GENOMIC DNA]</scope>
    <source>
        <strain evidence="2">KSC_2009_1</strain>
    </source>
</reference>
<feature type="compositionally biased region" description="Basic and acidic residues" evidence="1">
    <location>
        <begin position="109"/>
        <end position="139"/>
    </location>
</feature>
<dbReference type="Proteomes" id="UP000050525">
    <property type="component" value="Unassembled WGS sequence"/>
</dbReference>
<proteinExistence type="predicted"/>
<organism evidence="2 3">
    <name type="scientific">Alligator mississippiensis</name>
    <name type="common">American alligator</name>
    <dbReference type="NCBI Taxonomy" id="8496"/>
    <lineage>
        <taxon>Eukaryota</taxon>
        <taxon>Metazoa</taxon>
        <taxon>Chordata</taxon>
        <taxon>Craniata</taxon>
        <taxon>Vertebrata</taxon>
        <taxon>Euteleostomi</taxon>
        <taxon>Archelosauria</taxon>
        <taxon>Archosauria</taxon>
        <taxon>Crocodylia</taxon>
        <taxon>Alligatoridae</taxon>
        <taxon>Alligatorinae</taxon>
        <taxon>Alligator</taxon>
    </lineage>
</organism>
<dbReference type="EMBL" id="AKHW03004286">
    <property type="protein sequence ID" value="KYO30156.1"/>
    <property type="molecule type" value="Genomic_DNA"/>
</dbReference>
<evidence type="ECO:0000313" key="3">
    <source>
        <dbReference type="Proteomes" id="UP000050525"/>
    </source>
</evidence>
<feature type="compositionally biased region" description="Basic and acidic residues" evidence="1">
    <location>
        <begin position="43"/>
        <end position="54"/>
    </location>
</feature>
<gene>
    <name evidence="2" type="ORF">Y1Q_0019915</name>
</gene>